<dbReference type="eggNOG" id="COG1312">
    <property type="taxonomic scope" value="Bacteria"/>
</dbReference>
<dbReference type="RefSeq" id="WP_013931472.1">
    <property type="nucleotide sequence ID" value="NC_015707.1"/>
</dbReference>
<evidence type="ECO:0000256" key="8">
    <source>
        <dbReference type="ARBA" id="ARBA00023239"/>
    </source>
</evidence>
<dbReference type="OrthoDB" id="9780250at2"/>
<name>F7YUR2_9THEM</name>
<dbReference type="GO" id="GO:0008198">
    <property type="term" value="F:ferrous iron binding"/>
    <property type="evidence" value="ECO:0007669"/>
    <property type="project" value="TreeGrafter"/>
</dbReference>
<dbReference type="Proteomes" id="UP000006804">
    <property type="component" value="Chromosome"/>
</dbReference>
<dbReference type="InterPro" id="IPR036237">
    <property type="entry name" value="Xyl_isomerase-like_sf"/>
</dbReference>
<dbReference type="HAMAP" id="MF_00106">
    <property type="entry name" value="UxuA"/>
    <property type="match status" value="1"/>
</dbReference>
<organism evidence="10 11">
    <name type="scientific">Pseudothermotoga thermarum DSM 5069</name>
    <dbReference type="NCBI Taxonomy" id="688269"/>
    <lineage>
        <taxon>Bacteria</taxon>
        <taxon>Thermotogati</taxon>
        <taxon>Thermotogota</taxon>
        <taxon>Thermotogae</taxon>
        <taxon>Thermotogales</taxon>
        <taxon>Thermotogaceae</taxon>
        <taxon>Pseudothermotoga</taxon>
    </lineage>
</organism>
<evidence type="ECO:0000256" key="6">
    <source>
        <dbReference type="ARBA" id="ARBA00023004"/>
    </source>
</evidence>
<evidence type="ECO:0000256" key="5">
    <source>
        <dbReference type="ARBA" id="ARBA00012927"/>
    </source>
</evidence>
<dbReference type="AlphaFoldDB" id="F7YUR2"/>
<evidence type="ECO:0000256" key="3">
    <source>
        <dbReference type="ARBA" id="ARBA00004892"/>
    </source>
</evidence>
<comment type="catalytic activity">
    <reaction evidence="1 9">
        <text>D-mannonate = 2-dehydro-3-deoxy-D-gluconate + H2O</text>
        <dbReference type="Rhea" id="RHEA:20097"/>
        <dbReference type="ChEBI" id="CHEBI:15377"/>
        <dbReference type="ChEBI" id="CHEBI:17767"/>
        <dbReference type="ChEBI" id="CHEBI:57990"/>
        <dbReference type="EC" id="4.2.1.8"/>
    </reaction>
</comment>
<dbReference type="NCBIfam" id="TIGR00695">
    <property type="entry name" value="uxuA"/>
    <property type="match status" value="1"/>
</dbReference>
<comment type="cofactor">
    <cofactor evidence="9">
        <name>Fe(2+)</name>
        <dbReference type="ChEBI" id="CHEBI:29033"/>
    </cofactor>
    <cofactor evidence="9">
        <name>Mn(2+)</name>
        <dbReference type="ChEBI" id="CHEBI:29035"/>
    </cofactor>
</comment>
<accession>F7YUR2</accession>
<evidence type="ECO:0000256" key="2">
    <source>
        <dbReference type="ARBA" id="ARBA00002713"/>
    </source>
</evidence>
<keyword evidence="7 9" id="KW-0464">Manganese</keyword>
<evidence type="ECO:0000256" key="4">
    <source>
        <dbReference type="ARBA" id="ARBA00007389"/>
    </source>
</evidence>
<sequence>MHVVFRWFGEKFDTVTLEQIRQIPGVEGVVGALFDIPVGEVWPFEKIVELKHKVEQAGLKLEVIESVNVHEDIKLGLPTRDKYIENYCQTLINLSKIGIKVVVYNFMPVFDWVRTNLHKTLPDGSKVMEYDHKFIAGRGPKELVEEVKSGSQGFILAGWEWSRLEKLAEVMKMYENVDEEKLFQNLVYFLKNVIPVCEKVGIKLAIHPDDPPWSVFGLPRIVTCKENIERILKAVDSPYNGLTFCVGSLGVRKDNNLVDMIKYFGSMGRIHFVHLRNVKIVGEKVFYETAHPSFCGSYDMFEIIKALYEIKFDGYIRPDHGRTIWNEKSIPGYGLYDRALGITYIIGLWEAVDKMCTKYVKC</sequence>
<gene>
    <name evidence="9" type="primary">uxuA</name>
    <name evidence="10" type="ORF">Theth_0144</name>
</gene>
<dbReference type="UniPathway" id="UPA00246"/>
<dbReference type="PIRSF" id="PIRSF016049">
    <property type="entry name" value="Man_dehyd"/>
    <property type="match status" value="1"/>
</dbReference>
<protein>
    <recommendedName>
        <fullName evidence="5 9">Mannonate dehydratase</fullName>
        <ecNumber evidence="5 9">4.2.1.8</ecNumber>
    </recommendedName>
    <alternativeName>
        <fullName evidence="9">D-mannonate hydro-lyase</fullName>
    </alternativeName>
</protein>
<evidence type="ECO:0000313" key="10">
    <source>
        <dbReference type="EMBL" id="AEH50248.1"/>
    </source>
</evidence>
<dbReference type="EMBL" id="CP002351">
    <property type="protein sequence ID" value="AEH50248.1"/>
    <property type="molecule type" value="Genomic_DNA"/>
</dbReference>
<dbReference type="GO" id="GO:0042840">
    <property type="term" value="P:D-glucuronate catabolic process"/>
    <property type="evidence" value="ECO:0007669"/>
    <property type="project" value="TreeGrafter"/>
</dbReference>
<comment type="function">
    <text evidence="2 9">Catalyzes the dehydration of D-mannonate.</text>
</comment>
<keyword evidence="11" id="KW-1185">Reference proteome</keyword>
<evidence type="ECO:0000256" key="7">
    <source>
        <dbReference type="ARBA" id="ARBA00023211"/>
    </source>
</evidence>
<dbReference type="PANTHER" id="PTHR30387">
    <property type="entry name" value="MANNONATE DEHYDRATASE"/>
    <property type="match status" value="1"/>
</dbReference>
<dbReference type="PATRIC" id="fig|688269.3.peg.146"/>
<keyword evidence="8 9" id="KW-0456">Lyase</keyword>
<evidence type="ECO:0000313" key="11">
    <source>
        <dbReference type="Proteomes" id="UP000006804"/>
    </source>
</evidence>
<dbReference type="NCBIfam" id="NF003027">
    <property type="entry name" value="PRK03906.1"/>
    <property type="match status" value="1"/>
</dbReference>
<dbReference type="Gene3D" id="3.20.20.150">
    <property type="entry name" value="Divalent-metal-dependent TIM barrel enzymes"/>
    <property type="match status" value="1"/>
</dbReference>
<dbReference type="STRING" id="688269.Theth_0144"/>
<dbReference type="KEGG" id="tta:Theth_0144"/>
<reference evidence="10 11" key="1">
    <citation type="submission" date="2010-11" db="EMBL/GenBank/DDBJ databases">
        <title>The complete genome of Thermotoga thermarum DSM 5069.</title>
        <authorList>
            <consortium name="US DOE Joint Genome Institute (JGI-PGF)"/>
            <person name="Lucas S."/>
            <person name="Copeland A."/>
            <person name="Lapidus A."/>
            <person name="Bruce D."/>
            <person name="Goodwin L."/>
            <person name="Pitluck S."/>
            <person name="Kyrpides N."/>
            <person name="Mavromatis K."/>
            <person name="Ivanova N."/>
            <person name="Zeytun A."/>
            <person name="Brettin T."/>
            <person name="Detter J.C."/>
            <person name="Tapia R."/>
            <person name="Han C."/>
            <person name="Land M."/>
            <person name="Hauser L."/>
            <person name="Markowitz V."/>
            <person name="Cheng J.-F."/>
            <person name="Hugenholtz P."/>
            <person name="Woyke T."/>
            <person name="Wu D."/>
            <person name="Spring S."/>
            <person name="Schroeder M."/>
            <person name="Brambilla E."/>
            <person name="Klenk H.-P."/>
            <person name="Eisen J.A."/>
        </authorList>
    </citation>
    <scope>NUCLEOTIDE SEQUENCE [LARGE SCALE GENOMIC DNA]</scope>
    <source>
        <strain evidence="10 11">DSM 5069</strain>
    </source>
</reference>
<dbReference type="InterPro" id="IPR004628">
    <property type="entry name" value="Man_deHydtase"/>
</dbReference>
<dbReference type="GO" id="GO:0030145">
    <property type="term" value="F:manganese ion binding"/>
    <property type="evidence" value="ECO:0007669"/>
    <property type="project" value="TreeGrafter"/>
</dbReference>
<dbReference type="PANTHER" id="PTHR30387:SF2">
    <property type="entry name" value="MANNONATE DEHYDRATASE"/>
    <property type="match status" value="1"/>
</dbReference>
<dbReference type="HOGENOM" id="CLU_058621_1_0_0"/>
<dbReference type="SUPFAM" id="SSF51658">
    <property type="entry name" value="Xylose isomerase-like"/>
    <property type="match status" value="1"/>
</dbReference>
<dbReference type="GO" id="GO:0008927">
    <property type="term" value="F:mannonate dehydratase activity"/>
    <property type="evidence" value="ECO:0007669"/>
    <property type="project" value="UniProtKB-UniRule"/>
</dbReference>
<dbReference type="EC" id="4.2.1.8" evidence="5 9"/>
<proteinExistence type="inferred from homology"/>
<keyword evidence="6 9" id="KW-0408">Iron</keyword>
<dbReference type="Pfam" id="PF03786">
    <property type="entry name" value="UxuA"/>
    <property type="match status" value="1"/>
</dbReference>
<evidence type="ECO:0000256" key="1">
    <source>
        <dbReference type="ARBA" id="ARBA00001794"/>
    </source>
</evidence>
<comment type="similarity">
    <text evidence="4 9">Belongs to the mannonate dehydratase family.</text>
</comment>
<comment type="pathway">
    <text evidence="3 9">Carbohydrate metabolism; pentose and glucuronate interconversion.</text>
</comment>
<evidence type="ECO:0000256" key="9">
    <source>
        <dbReference type="HAMAP-Rule" id="MF_00106"/>
    </source>
</evidence>